<organism evidence="2 3">
    <name type="scientific">Streptosporangium brasiliense</name>
    <dbReference type="NCBI Taxonomy" id="47480"/>
    <lineage>
        <taxon>Bacteria</taxon>
        <taxon>Bacillati</taxon>
        <taxon>Actinomycetota</taxon>
        <taxon>Actinomycetes</taxon>
        <taxon>Streptosporangiales</taxon>
        <taxon>Streptosporangiaceae</taxon>
        <taxon>Streptosporangium</taxon>
    </lineage>
</organism>
<dbReference type="RefSeq" id="WP_306862486.1">
    <property type="nucleotide sequence ID" value="NZ_JAUSRB010000002.1"/>
</dbReference>
<reference evidence="2 3" key="1">
    <citation type="submission" date="2023-07" db="EMBL/GenBank/DDBJ databases">
        <title>Sequencing the genomes of 1000 actinobacteria strains.</title>
        <authorList>
            <person name="Klenk H.-P."/>
        </authorList>
    </citation>
    <scope>NUCLEOTIDE SEQUENCE [LARGE SCALE GENOMIC DNA]</scope>
    <source>
        <strain evidence="2 3">DSM 44109</strain>
    </source>
</reference>
<dbReference type="EMBL" id="JAUSRB010000002">
    <property type="protein sequence ID" value="MDP9864527.1"/>
    <property type="molecule type" value="Genomic_DNA"/>
</dbReference>
<name>A0ABT9R5K8_9ACTN</name>
<comment type="caution">
    <text evidence="2">The sequence shown here is derived from an EMBL/GenBank/DDBJ whole genome shotgun (WGS) entry which is preliminary data.</text>
</comment>
<keyword evidence="1" id="KW-1133">Transmembrane helix</keyword>
<protein>
    <recommendedName>
        <fullName evidence="4">MFS transporter</fullName>
    </recommendedName>
</protein>
<feature type="transmembrane region" description="Helical" evidence="1">
    <location>
        <begin position="47"/>
        <end position="66"/>
    </location>
</feature>
<evidence type="ECO:0008006" key="4">
    <source>
        <dbReference type="Google" id="ProtNLM"/>
    </source>
</evidence>
<feature type="transmembrane region" description="Helical" evidence="1">
    <location>
        <begin position="7"/>
        <end position="27"/>
    </location>
</feature>
<dbReference type="Proteomes" id="UP001230426">
    <property type="component" value="Unassembled WGS sequence"/>
</dbReference>
<evidence type="ECO:0000313" key="3">
    <source>
        <dbReference type="Proteomes" id="UP001230426"/>
    </source>
</evidence>
<keyword evidence="3" id="KW-1185">Reference proteome</keyword>
<accession>A0ABT9R5K8</accession>
<keyword evidence="1" id="KW-0812">Transmembrane</keyword>
<evidence type="ECO:0000256" key="1">
    <source>
        <dbReference type="SAM" id="Phobius"/>
    </source>
</evidence>
<feature type="transmembrane region" description="Helical" evidence="1">
    <location>
        <begin position="109"/>
        <end position="129"/>
    </location>
</feature>
<gene>
    <name evidence="2" type="ORF">J2S55_003793</name>
</gene>
<feature type="transmembrane region" description="Helical" evidence="1">
    <location>
        <begin position="86"/>
        <end position="103"/>
    </location>
</feature>
<proteinExistence type="predicted"/>
<sequence>MYRSAASAYLVITLGSIILSLVIGTATPAWLVTMWYPPGEIVGKSPLVPVLGGLLLLGLVNSWMLWQVLRGPAPAAVPMRRAATWLRLLLYADVMWLLIPSFLPDLVETVIGLALWVPALVLLTVVLTGSGRPFRLVLLLLGLVEPARSLVSDLVDDSKPQLFVSPAYWATVMAAGVATFVVMVMLLLAQRRDGRWSRVTLLIGLGTFASAFLVELVDSLTRGSTIESIAEAMDVLYIVWLARTAHELNREPRRKAALRVPAAVAAVPAVLLLMVVGPEGRPHLTYTWQSDELMECWAPSEPPRVADTPAHERDRAYMCSVSKPSRHVSDQELLGRGRDACTRFAAGEPVNARPALLALLCPEVIGRKYPDLLLSSAQIGQRQTEKEKIEREQLKREARKEDALCRDPWPALRTRSQATASYYDWDSQPYAIYDAEGDTEEDYAAIWDAGSVDTLATSGQLALIFTPSQDWATCVTAKALRSAPPLLRRRGWDQVVEADIVSESGHLVMQALSASKVRFPDLARRGPGRYRLRLYTRPGVDLILIYPAGRAALSG</sequence>
<evidence type="ECO:0000313" key="2">
    <source>
        <dbReference type="EMBL" id="MDP9864527.1"/>
    </source>
</evidence>
<keyword evidence="1" id="KW-0472">Membrane</keyword>
<feature type="transmembrane region" description="Helical" evidence="1">
    <location>
        <begin position="136"/>
        <end position="155"/>
    </location>
</feature>
<feature type="transmembrane region" description="Helical" evidence="1">
    <location>
        <begin position="167"/>
        <end position="189"/>
    </location>
</feature>
<feature type="transmembrane region" description="Helical" evidence="1">
    <location>
        <begin position="256"/>
        <end position="276"/>
    </location>
</feature>